<evidence type="ECO:0000259" key="1">
    <source>
        <dbReference type="Pfam" id="PF18451"/>
    </source>
</evidence>
<dbReference type="InterPro" id="IPR040559">
    <property type="entry name" value="CdiA_C"/>
</dbReference>
<keyword evidence="3" id="KW-1185">Reference proteome</keyword>
<dbReference type="Proteomes" id="UP001576780">
    <property type="component" value="Unassembled WGS sequence"/>
</dbReference>
<dbReference type="EMBL" id="JBHFNT010000116">
    <property type="protein sequence ID" value="MFB2835568.1"/>
    <property type="molecule type" value="Genomic_DNA"/>
</dbReference>
<dbReference type="Gene3D" id="3.40.1350.120">
    <property type="match status" value="1"/>
</dbReference>
<evidence type="ECO:0000313" key="3">
    <source>
        <dbReference type="Proteomes" id="UP001576780"/>
    </source>
</evidence>
<evidence type="ECO:0000313" key="2">
    <source>
        <dbReference type="EMBL" id="MFB2835568.1"/>
    </source>
</evidence>
<organism evidence="2 3">
    <name type="scientific">Floridaenema evergladense BLCC-F167</name>
    <dbReference type="NCBI Taxonomy" id="3153639"/>
    <lineage>
        <taxon>Bacteria</taxon>
        <taxon>Bacillati</taxon>
        <taxon>Cyanobacteriota</taxon>
        <taxon>Cyanophyceae</taxon>
        <taxon>Oscillatoriophycideae</taxon>
        <taxon>Aerosakkonematales</taxon>
        <taxon>Aerosakkonemataceae</taxon>
        <taxon>Floridanema</taxon>
        <taxon>Floridanema evergladense</taxon>
    </lineage>
</organism>
<dbReference type="Pfam" id="PF18451">
    <property type="entry name" value="CdiA_C"/>
    <property type="match status" value="1"/>
</dbReference>
<sequence>MFIVSQYIEESWEIYNQAAPEYERYFSNENTGGFVLIHKNHNITDSERFVAEVFARQGKRVTLLSEQAASGIRTPDAEIDGEYWEFKQLSVEAINVSNAVQRGVAVAKKRAPNVAYHIDKDVDIGDINRGIARAMVWDTERLLQKIALVFNDGRIQVLTREELDNGEKF</sequence>
<protein>
    <recommendedName>
        <fullName evidence="1">tRNA nuclease CdiA C-terminal domain-containing protein</fullName>
    </recommendedName>
</protein>
<proteinExistence type="predicted"/>
<dbReference type="RefSeq" id="WP_413277980.1">
    <property type="nucleotide sequence ID" value="NZ_JBHFNT010000116.1"/>
</dbReference>
<accession>A0ABV4WKF0</accession>
<feature type="domain" description="tRNA nuclease CdiA C-terminal" evidence="1">
    <location>
        <begin position="73"/>
        <end position="155"/>
    </location>
</feature>
<reference evidence="2 3" key="1">
    <citation type="submission" date="2024-09" db="EMBL/GenBank/DDBJ databases">
        <title>Floridaenema gen nov. (Aerosakkonemataceae, Aerosakkonematales ord. nov., Cyanobacteria) from benthic tropical and subtropical fresh waters, with the description of four new species.</title>
        <authorList>
            <person name="Moretto J.A."/>
            <person name="Berthold D.E."/>
            <person name="Lefler F.W."/>
            <person name="Huang I.-S."/>
            <person name="Laughinghouse H. IV."/>
        </authorList>
    </citation>
    <scope>NUCLEOTIDE SEQUENCE [LARGE SCALE GENOMIC DNA]</scope>
    <source>
        <strain evidence="2 3">BLCC-F167</strain>
    </source>
</reference>
<comment type="caution">
    <text evidence="2">The sequence shown here is derived from an EMBL/GenBank/DDBJ whole genome shotgun (WGS) entry which is preliminary data.</text>
</comment>
<name>A0ABV4WKF0_9CYAN</name>
<gene>
    <name evidence="2" type="ORF">ACE1CA_13630</name>
</gene>